<comment type="caution">
    <text evidence="1">The sequence shown here is derived from an EMBL/GenBank/DDBJ whole genome shotgun (WGS) entry which is preliminary data.</text>
</comment>
<dbReference type="EMBL" id="JAENJO010000006">
    <property type="protein sequence ID" value="KAG8202498.1"/>
    <property type="molecule type" value="Genomic_DNA"/>
</dbReference>
<evidence type="ECO:0000313" key="2">
    <source>
        <dbReference type="Proteomes" id="UP000742417"/>
    </source>
</evidence>
<gene>
    <name evidence="1" type="ORF">GWM34_02655</name>
</gene>
<accession>A0ACB7FM87</accession>
<reference evidence="1" key="1">
    <citation type="submission" date="2020-12" db="EMBL/GenBank/DDBJ databases">
        <title>Draft Genome of Candida africana.</title>
        <authorList>
            <person name="Ayanbimpe G.M."/>
            <person name="Enweani I.B."/>
            <person name="Aguiyi J.C."/>
            <person name="Nnadi U.P."/>
            <person name="Izam Y."/>
            <person name="Ubani A."/>
            <person name="Ngene A.C."/>
        </authorList>
    </citation>
    <scope>NUCLEOTIDE SEQUENCE</scope>
    <source>
        <strain evidence="1">CEC4854</strain>
    </source>
</reference>
<protein>
    <submittedName>
        <fullName evidence="1">Uncharacterized protein</fullName>
    </submittedName>
</protein>
<proteinExistence type="predicted"/>
<feature type="non-terminal residue" evidence="1">
    <location>
        <position position="1"/>
    </location>
</feature>
<dbReference type="Proteomes" id="UP000742417">
    <property type="component" value="Unassembled WGS sequence"/>
</dbReference>
<sequence length="1134" mass="127094">MFKECIGCTQKRLDDEPQDDRSHVLCPICRMSRYYKAYKQYITSRMRSKSNLKSTSIERKLRKFITNKFHIITKLYALKQLTSSHKLKEYLQVKNFLLNDRQIKFIFSSKKAISSRLCLREIERLENSNEAQEELLQLEVTSTSSSSSSDTENNEAATEVSDKTGGLADEQLPQDNQDREPNIDTHNKDTSPKVTENDNNEDVVMNDVDNNNKPHLIVSQNNEEHETGTNDTPLSANITLENPNTVATESGTPTVTKPSKSSSSSSSSVPSHDISPSNGDAPIPDQLSSTVKSPTSLLAPDTATAEKPKSQETRFTGHTYKLKPSRIEKPAHNERTNDAQLHSIVQNLQKNLGSINLPIRQSPNTDMNATSIDTRASTPSTTNLPEQEKTPSPVQHSRQATPSESTVQSNSPKTSTLIDNTPLAINPVIQTSLSPIKRCRHCKQPKPSDMPLECSSYSTCPRCIIKSRLQKNNLQNLSKFMKLYGFYQMTQEYDKHEKLIKLAMEQDSYLADLGSRKFDYPTELEKLRAVVSSQIQPPESQQSANINFNSPVSSPVNSPVISATTSNRRGSTDLEDVETNNGIMILADRPQRREETPQQEDSSNIVNLPHPENSPIQEDIVNQENASIQEDSYHQNENQSDQHNGTDKNTSSNENIDIVDEDVNTVAKHAEGDIKIEKNAYENDTGHSNENNPEISDEQEESGNIIGGSNNNENVNINIDIDTNDNSPQINVEAPKENTNNRINNERDNQDHPGTDDVRKDNSDKIDQTGPPNKSDSSVKVEPGTENSHIMGDGSTQRGDKQNITHTGTIALGSTSTSLNSSIQEIRQVSITPAPTSYSAPIELSSSSGSTPSQPTNVANHAPQNSDIDRLIASINNTTTQGYHTIQNSLILRSTLPNHPPILSGQVTTGNIVNPRICSICQEVREFDEPFLATRLPCCPKCTLKEALLKKRGNTVFGSIKLYALKQVYEWKDYSSFQLRTMFLEQDAYLSQFTVRPFNYVCEMIRLQGHPTPYPAFQPPPLPPFLQRDARVCQNCNTVILDAFNEMKRYSCCARCLMNDALSRGYSLALLNTVKILALKQVLEGNSLEDNQFVLKFLFDRFLEQYKGKKFDYKIELLKYKTREDDNYYEIKNE</sequence>
<name>A0ACB7FM87_9ASCO</name>
<evidence type="ECO:0000313" key="1">
    <source>
        <dbReference type="EMBL" id="KAG8202498.1"/>
    </source>
</evidence>
<organism evidence="1 2">
    <name type="scientific">Candida africana</name>
    <dbReference type="NCBI Taxonomy" id="241526"/>
    <lineage>
        <taxon>Eukaryota</taxon>
        <taxon>Fungi</taxon>
        <taxon>Dikarya</taxon>
        <taxon>Ascomycota</taxon>
        <taxon>Saccharomycotina</taxon>
        <taxon>Pichiomycetes</taxon>
        <taxon>Debaryomycetaceae</taxon>
        <taxon>Candida/Lodderomyces clade</taxon>
        <taxon>Candida</taxon>
    </lineage>
</organism>
<keyword evidence="2" id="KW-1185">Reference proteome</keyword>